<feature type="compositionally biased region" description="Polar residues" evidence="1">
    <location>
        <begin position="67"/>
        <end position="79"/>
    </location>
</feature>
<protein>
    <submittedName>
        <fullName evidence="2">Uncharacterized protein</fullName>
    </submittedName>
</protein>
<evidence type="ECO:0000313" key="3">
    <source>
        <dbReference type="Proteomes" id="UP001153269"/>
    </source>
</evidence>
<gene>
    <name evidence="2" type="ORF">PLEPLA_LOCUS16407</name>
</gene>
<dbReference type="EMBL" id="CADEAL010001054">
    <property type="protein sequence ID" value="CAB1428434.1"/>
    <property type="molecule type" value="Genomic_DNA"/>
</dbReference>
<dbReference type="AlphaFoldDB" id="A0A9N7YLE0"/>
<reference evidence="2" key="1">
    <citation type="submission" date="2020-03" db="EMBL/GenBank/DDBJ databases">
        <authorList>
            <person name="Weist P."/>
        </authorList>
    </citation>
    <scope>NUCLEOTIDE SEQUENCE</scope>
</reference>
<sequence length="118" mass="12614">MKSLLFQLRELSGGGGGGGGGRVIRSHFILTEVMMEALGITLHHHHFSGSVEYEMQNKNPDVPPVQLQENNRNPDSTGAFSSSSPFSILPPPSIPHPLVSSATLGRQCPLLIDGSVRS</sequence>
<comment type="caution">
    <text evidence="2">The sequence shown here is derived from an EMBL/GenBank/DDBJ whole genome shotgun (WGS) entry which is preliminary data.</text>
</comment>
<feature type="region of interest" description="Disordered" evidence="1">
    <location>
        <begin position="54"/>
        <end position="92"/>
    </location>
</feature>
<organism evidence="2 3">
    <name type="scientific">Pleuronectes platessa</name>
    <name type="common">European plaice</name>
    <dbReference type="NCBI Taxonomy" id="8262"/>
    <lineage>
        <taxon>Eukaryota</taxon>
        <taxon>Metazoa</taxon>
        <taxon>Chordata</taxon>
        <taxon>Craniata</taxon>
        <taxon>Vertebrata</taxon>
        <taxon>Euteleostomi</taxon>
        <taxon>Actinopterygii</taxon>
        <taxon>Neopterygii</taxon>
        <taxon>Teleostei</taxon>
        <taxon>Neoteleostei</taxon>
        <taxon>Acanthomorphata</taxon>
        <taxon>Carangaria</taxon>
        <taxon>Pleuronectiformes</taxon>
        <taxon>Pleuronectoidei</taxon>
        <taxon>Pleuronectidae</taxon>
        <taxon>Pleuronectes</taxon>
    </lineage>
</organism>
<evidence type="ECO:0000313" key="2">
    <source>
        <dbReference type="EMBL" id="CAB1428434.1"/>
    </source>
</evidence>
<proteinExistence type="predicted"/>
<dbReference type="Proteomes" id="UP001153269">
    <property type="component" value="Unassembled WGS sequence"/>
</dbReference>
<evidence type="ECO:0000256" key="1">
    <source>
        <dbReference type="SAM" id="MobiDB-lite"/>
    </source>
</evidence>
<keyword evidence="3" id="KW-1185">Reference proteome</keyword>
<name>A0A9N7YLE0_PLEPL</name>
<accession>A0A9N7YLE0</accession>